<evidence type="ECO:0000256" key="1">
    <source>
        <dbReference type="ARBA" id="ARBA00004141"/>
    </source>
</evidence>
<feature type="transmembrane region" description="Helical" evidence="9">
    <location>
        <begin position="125"/>
        <end position="151"/>
    </location>
</feature>
<gene>
    <name evidence="10" type="ORF">PUN28_008214</name>
</gene>
<keyword evidence="11" id="KW-1185">Reference proteome</keyword>
<keyword evidence="3 9" id="KW-0812">Transmembrane</keyword>
<evidence type="ECO:0000256" key="2">
    <source>
        <dbReference type="ARBA" id="ARBA00022606"/>
    </source>
</evidence>
<comment type="subcellular location">
    <subcellularLocation>
        <location evidence="9">Cell membrane</location>
        <topology evidence="9">Multi-pass membrane protein</topology>
    </subcellularLocation>
    <subcellularLocation>
        <location evidence="1">Membrane</location>
        <topology evidence="1">Multi-pass membrane protein</topology>
    </subcellularLocation>
</comment>
<name>A0AAW2FZS9_9HYME</name>
<evidence type="ECO:0000256" key="8">
    <source>
        <dbReference type="ARBA" id="ARBA00023224"/>
    </source>
</evidence>
<feature type="transmembrane region" description="Helical" evidence="9">
    <location>
        <begin position="64"/>
        <end position="82"/>
    </location>
</feature>
<feature type="transmembrane region" description="Helical" evidence="9">
    <location>
        <begin position="194"/>
        <end position="212"/>
    </location>
</feature>
<evidence type="ECO:0000313" key="10">
    <source>
        <dbReference type="EMBL" id="KAL0120386.1"/>
    </source>
</evidence>
<reference evidence="10 11" key="1">
    <citation type="submission" date="2023-03" db="EMBL/GenBank/DDBJ databases">
        <title>High recombination rates correlate with genetic variation in Cardiocondyla obscurior ants.</title>
        <authorList>
            <person name="Errbii M."/>
        </authorList>
    </citation>
    <scope>NUCLEOTIDE SEQUENCE [LARGE SCALE GENOMIC DNA]</scope>
    <source>
        <strain evidence="10">Alpha-2009</strain>
        <tissue evidence="10">Whole body</tissue>
    </source>
</reference>
<keyword evidence="8 9" id="KW-0807">Transducer</keyword>
<dbReference type="Pfam" id="PF02949">
    <property type="entry name" value="7tm_6"/>
    <property type="match status" value="1"/>
</dbReference>
<evidence type="ECO:0000256" key="9">
    <source>
        <dbReference type="RuleBase" id="RU351113"/>
    </source>
</evidence>
<feature type="transmembrane region" description="Helical" evidence="9">
    <location>
        <begin position="31"/>
        <end position="52"/>
    </location>
</feature>
<keyword evidence="2 9" id="KW-0716">Sensory transduction</keyword>
<proteinExistence type="inferred from homology"/>
<evidence type="ECO:0000256" key="3">
    <source>
        <dbReference type="ARBA" id="ARBA00022692"/>
    </source>
</evidence>
<evidence type="ECO:0000256" key="6">
    <source>
        <dbReference type="ARBA" id="ARBA00023136"/>
    </source>
</evidence>
<evidence type="ECO:0000256" key="5">
    <source>
        <dbReference type="ARBA" id="ARBA00022989"/>
    </source>
</evidence>
<dbReference type="PANTHER" id="PTHR21137:SF42">
    <property type="entry name" value="ODORANT RECEPTOR 83A"/>
    <property type="match status" value="1"/>
</dbReference>
<sequence length="350" mass="40786">MSLTNTVCAPIKFGLRVIGIWPESYNFLYRIFWTISLGLAQIFQFKYIIICIKTANFLDLVDSISTTLPYSLLCLKLIILWYNQGLFNNILTSMSRDWESWIGDTVTFNMRTMRTMRIMMNKTILSYRCSLLIIGVYSIAVVVYVSVIINYNNNDNDRKENQLFLKMEFPFFYDFFPVYEVVMFVQFIQLLSNASIIGMLDALILTLIFHVSGQIDIMCQGLDDFFSKDFKHKSYKNMKSAIICRHQNIITFSNNIESLFSYIALMQFLTNTLVICCIAFMIVIRHTIFCFISFYHEARYIEKFVHVWILTMAEPIAFYIGSLCRLGHPSIRSSRSWALPRLPRPGSPGL</sequence>
<evidence type="ECO:0000256" key="4">
    <source>
        <dbReference type="ARBA" id="ARBA00022725"/>
    </source>
</evidence>
<comment type="similarity">
    <text evidence="9">Belongs to the insect chemoreceptor superfamily. Heteromeric odorant receptor channel (TC 1.A.69) family.</text>
</comment>
<keyword evidence="5 9" id="KW-1133">Transmembrane helix</keyword>
<dbReference type="EMBL" id="JADYXP020000007">
    <property type="protein sequence ID" value="KAL0120386.1"/>
    <property type="molecule type" value="Genomic_DNA"/>
</dbReference>
<feature type="transmembrane region" description="Helical" evidence="9">
    <location>
        <begin position="268"/>
        <end position="295"/>
    </location>
</feature>
<feature type="transmembrane region" description="Helical" evidence="9">
    <location>
        <begin position="307"/>
        <end position="326"/>
    </location>
</feature>
<dbReference type="GO" id="GO:0004984">
    <property type="term" value="F:olfactory receptor activity"/>
    <property type="evidence" value="ECO:0007669"/>
    <property type="project" value="InterPro"/>
</dbReference>
<protein>
    <recommendedName>
        <fullName evidence="9">Odorant receptor</fullName>
    </recommendedName>
</protein>
<evidence type="ECO:0000256" key="7">
    <source>
        <dbReference type="ARBA" id="ARBA00023170"/>
    </source>
</evidence>
<keyword evidence="7 9" id="KW-0675">Receptor</keyword>
<dbReference type="GO" id="GO:0007165">
    <property type="term" value="P:signal transduction"/>
    <property type="evidence" value="ECO:0007669"/>
    <property type="project" value="UniProtKB-KW"/>
</dbReference>
<feature type="transmembrane region" description="Helical" evidence="9">
    <location>
        <begin position="171"/>
        <end position="188"/>
    </location>
</feature>
<keyword evidence="4 9" id="KW-0552">Olfaction</keyword>
<keyword evidence="6 9" id="KW-0472">Membrane</keyword>
<dbReference type="GO" id="GO:0005549">
    <property type="term" value="F:odorant binding"/>
    <property type="evidence" value="ECO:0007669"/>
    <property type="project" value="InterPro"/>
</dbReference>
<organism evidence="10 11">
    <name type="scientific">Cardiocondyla obscurior</name>
    <dbReference type="NCBI Taxonomy" id="286306"/>
    <lineage>
        <taxon>Eukaryota</taxon>
        <taxon>Metazoa</taxon>
        <taxon>Ecdysozoa</taxon>
        <taxon>Arthropoda</taxon>
        <taxon>Hexapoda</taxon>
        <taxon>Insecta</taxon>
        <taxon>Pterygota</taxon>
        <taxon>Neoptera</taxon>
        <taxon>Endopterygota</taxon>
        <taxon>Hymenoptera</taxon>
        <taxon>Apocrita</taxon>
        <taxon>Aculeata</taxon>
        <taxon>Formicoidea</taxon>
        <taxon>Formicidae</taxon>
        <taxon>Myrmicinae</taxon>
        <taxon>Cardiocondyla</taxon>
    </lineage>
</organism>
<dbReference type="InterPro" id="IPR004117">
    <property type="entry name" value="7tm6_olfct_rcpt"/>
</dbReference>
<dbReference type="GO" id="GO:0005886">
    <property type="term" value="C:plasma membrane"/>
    <property type="evidence" value="ECO:0007669"/>
    <property type="project" value="UniProtKB-SubCell"/>
</dbReference>
<dbReference type="AlphaFoldDB" id="A0AAW2FZS9"/>
<comment type="caution">
    <text evidence="10">The sequence shown here is derived from an EMBL/GenBank/DDBJ whole genome shotgun (WGS) entry which is preliminary data.</text>
</comment>
<accession>A0AAW2FZS9</accession>
<evidence type="ECO:0000313" key="11">
    <source>
        <dbReference type="Proteomes" id="UP001430953"/>
    </source>
</evidence>
<dbReference type="Proteomes" id="UP001430953">
    <property type="component" value="Unassembled WGS sequence"/>
</dbReference>
<dbReference type="PANTHER" id="PTHR21137">
    <property type="entry name" value="ODORANT RECEPTOR"/>
    <property type="match status" value="1"/>
</dbReference>